<reference evidence="1" key="1">
    <citation type="submission" date="2013-07" db="EMBL/GenBank/DDBJ databases">
        <title>The genome of Eucalyptus grandis.</title>
        <authorList>
            <person name="Schmutz J."/>
            <person name="Hayes R."/>
            <person name="Myburg A."/>
            <person name="Tuskan G."/>
            <person name="Grattapaglia D."/>
            <person name="Rokhsar D.S."/>
        </authorList>
    </citation>
    <scope>NUCLEOTIDE SEQUENCE</scope>
    <source>
        <tissue evidence="1">Leaf extractions</tissue>
    </source>
</reference>
<dbReference type="AlphaFoldDB" id="A0A059AX51"/>
<gene>
    <name evidence="1" type="ORF">EUGRSUZ_H00735</name>
</gene>
<proteinExistence type="predicted"/>
<dbReference type="Gramene" id="KCW58005">
    <property type="protein sequence ID" value="KCW58005"/>
    <property type="gene ID" value="EUGRSUZ_H00735"/>
</dbReference>
<evidence type="ECO:0000313" key="1">
    <source>
        <dbReference type="EMBL" id="KCW58005.1"/>
    </source>
</evidence>
<protein>
    <submittedName>
        <fullName evidence="1">Uncharacterized protein</fullName>
    </submittedName>
</protein>
<sequence length="79" mass="8776">MDRKYTKTSTIRMGGTVLQGQSDQSKSFRLVPKRTIEPNLILPGDVHASSKLLLSCRVYNPPLKSKVQIIPSILQLILG</sequence>
<name>A0A059AX51_EUCGR</name>
<accession>A0A059AX51</accession>
<dbReference type="EMBL" id="KK198760">
    <property type="protein sequence ID" value="KCW58005.1"/>
    <property type="molecule type" value="Genomic_DNA"/>
</dbReference>
<dbReference type="InParanoid" id="A0A059AX51"/>
<organism evidence="1">
    <name type="scientific">Eucalyptus grandis</name>
    <name type="common">Flooded gum</name>
    <dbReference type="NCBI Taxonomy" id="71139"/>
    <lineage>
        <taxon>Eukaryota</taxon>
        <taxon>Viridiplantae</taxon>
        <taxon>Streptophyta</taxon>
        <taxon>Embryophyta</taxon>
        <taxon>Tracheophyta</taxon>
        <taxon>Spermatophyta</taxon>
        <taxon>Magnoliopsida</taxon>
        <taxon>eudicotyledons</taxon>
        <taxon>Gunneridae</taxon>
        <taxon>Pentapetalae</taxon>
        <taxon>rosids</taxon>
        <taxon>malvids</taxon>
        <taxon>Myrtales</taxon>
        <taxon>Myrtaceae</taxon>
        <taxon>Myrtoideae</taxon>
        <taxon>Eucalypteae</taxon>
        <taxon>Eucalyptus</taxon>
    </lineage>
</organism>